<sequence>MGGTIQGDIFILNSSNMRMHSVVKKPHIGLVTALAFSQDSKALVSASLDSSARLASSVTEEKKNTCKNMSSMFDVLRRNRTVKLETLVLNGLVDVHSVK</sequence>
<dbReference type="Proteomes" id="UP000235145">
    <property type="component" value="Unassembled WGS sequence"/>
</dbReference>
<evidence type="ECO:0000256" key="8">
    <source>
        <dbReference type="ARBA" id="ARBA00022927"/>
    </source>
</evidence>
<keyword evidence="6" id="KW-0256">Endoplasmic reticulum</keyword>
<keyword evidence="4" id="KW-0812">Transmembrane</keyword>
<keyword evidence="8" id="KW-0653">Protein transport</keyword>
<name>A0A9R1V0Q8_LACSA</name>
<dbReference type="GO" id="GO:0005085">
    <property type="term" value="F:guanyl-nucleotide exchange factor activity"/>
    <property type="evidence" value="ECO:0007669"/>
    <property type="project" value="InterPro"/>
</dbReference>
<evidence type="ECO:0000256" key="2">
    <source>
        <dbReference type="ARBA" id="ARBA00022448"/>
    </source>
</evidence>
<keyword evidence="9" id="KW-1133">Transmembrane helix</keyword>
<keyword evidence="10" id="KW-0472">Membrane</keyword>
<comment type="caution">
    <text evidence="11">The sequence shown here is derived from an EMBL/GenBank/DDBJ whole genome shotgun (WGS) entry which is preliminary data.</text>
</comment>
<evidence type="ECO:0000313" key="11">
    <source>
        <dbReference type="EMBL" id="KAJ0197570.1"/>
    </source>
</evidence>
<organism evidence="11 12">
    <name type="scientific">Lactuca sativa</name>
    <name type="common">Garden lettuce</name>
    <dbReference type="NCBI Taxonomy" id="4236"/>
    <lineage>
        <taxon>Eukaryota</taxon>
        <taxon>Viridiplantae</taxon>
        <taxon>Streptophyta</taxon>
        <taxon>Embryophyta</taxon>
        <taxon>Tracheophyta</taxon>
        <taxon>Spermatophyta</taxon>
        <taxon>Magnoliopsida</taxon>
        <taxon>eudicotyledons</taxon>
        <taxon>Gunneridae</taxon>
        <taxon>Pentapetalae</taxon>
        <taxon>asterids</taxon>
        <taxon>campanulids</taxon>
        <taxon>Asterales</taxon>
        <taxon>Asteraceae</taxon>
        <taxon>Cichorioideae</taxon>
        <taxon>Cichorieae</taxon>
        <taxon>Lactucinae</taxon>
        <taxon>Lactuca</taxon>
    </lineage>
</organism>
<gene>
    <name evidence="11" type="ORF">LSAT_V11C700363180</name>
</gene>
<evidence type="ECO:0000313" key="12">
    <source>
        <dbReference type="Proteomes" id="UP000235145"/>
    </source>
</evidence>
<dbReference type="GO" id="GO:0005789">
    <property type="term" value="C:endoplasmic reticulum membrane"/>
    <property type="evidence" value="ECO:0007669"/>
    <property type="project" value="UniProtKB-SubCell"/>
</dbReference>
<dbReference type="GO" id="GO:0016192">
    <property type="term" value="P:vesicle-mediated transport"/>
    <property type="evidence" value="ECO:0007669"/>
    <property type="project" value="UniProtKB-KW"/>
</dbReference>
<evidence type="ECO:0000256" key="1">
    <source>
        <dbReference type="ARBA" id="ARBA00004389"/>
    </source>
</evidence>
<dbReference type="PANTHER" id="PTHR23284">
    <property type="entry name" value="PROLACTIN REGULATORY ELEMENT BINDING PROTEIN"/>
    <property type="match status" value="1"/>
</dbReference>
<proteinExistence type="predicted"/>
<evidence type="ECO:0000256" key="6">
    <source>
        <dbReference type="ARBA" id="ARBA00022824"/>
    </source>
</evidence>
<dbReference type="InterPro" id="IPR045260">
    <property type="entry name" value="Sec12-like"/>
</dbReference>
<keyword evidence="5" id="KW-0677">Repeat</keyword>
<accession>A0A9R1V0Q8</accession>
<keyword evidence="12" id="KW-1185">Reference proteome</keyword>
<dbReference type="InterPro" id="IPR015943">
    <property type="entry name" value="WD40/YVTN_repeat-like_dom_sf"/>
</dbReference>
<dbReference type="EMBL" id="NBSK02000007">
    <property type="protein sequence ID" value="KAJ0197570.1"/>
    <property type="molecule type" value="Genomic_DNA"/>
</dbReference>
<evidence type="ECO:0000256" key="9">
    <source>
        <dbReference type="ARBA" id="ARBA00022989"/>
    </source>
</evidence>
<evidence type="ECO:0008006" key="13">
    <source>
        <dbReference type="Google" id="ProtNLM"/>
    </source>
</evidence>
<dbReference type="AlphaFoldDB" id="A0A9R1V0Q8"/>
<dbReference type="PANTHER" id="PTHR23284:SF0">
    <property type="entry name" value="PROLACTIN REGULATORY ELEMENT-BINDING PROTEIN"/>
    <property type="match status" value="1"/>
</dbReference>
<protein>
    <recommendedName>
        <fullName evidence="13">Anaphase-promoting complex subunit 4 WD40 domain-containing protein</fullName>
    </recommendedName>
</protein>
<keyword evidence="3" id="KW-0853">WD repeat</keyword>
<keyword evidence="2" id="KW-0813">Transport</keyword>
<evidence type="ECO:0000256" key="5">
    <source>
        <dbReference type="ARBA" id="ARBA00022737"/>
    </source>
</evidence>
<evidence type="ECO:0000256" key="7">
    <source>
        <dbReference type="ARBA" id="ARBA00022892"/>
    </source>
</evidence>
<reference evidence="11 12" key="1">
    <citation type="journal article" date="2017" name="Nat. Commun.">
        <title>Genome assembly with in vitro proximity ligation data and whole-genome triplication in lettuce.</title>
        <authorList>
            <person name="Reyes-Chin-Wo S."/>
            <person name="Wang Z."/>
            <person name="Yang X."/>
            <person name="Kozik A."/>
            <person name="Arikit S."/>
            <person name="Song C."/>
            <person name="Xia L."/>
            <person name="Froenicke L."/>
            <person name="Lavelle D.O."/>
            <person name="Truco M.J."/>
            <person name="Xia R."/>
            <person name="Zhu S."/>
            <person name="Xu C."/>
            <person name="Xu H."/>
            <person name="Xu X."/>
            <person name="Cox K."/>
            <person name="Korf I."/>
            <person name="Meyers B.C."/>
            <person name="Michelmore R.W."/>
        </authorList>
    </citation>
    <scope>NUCLEOTIDE SEQUENCE [LARGE SCALE GENOMIC DNA]</scope>
    <source>
        <strain evidence="12">cv. Salinas</strain>
        <tissue evidence="11">Seedlings</tissue>
    </source>
</reference>
<dbReference type="InterPro" id="IPR036322">
    <property type="entry name" value="WD40_repeat_dom_sf"/>
</dbReference>
<keyword evidence="7" id="KW-0931">ER-Golgi transport</keyword>
<dbReference type="SUPFAM" id="SSF50978">
    <property type="entry name" value="WD40 repeat-like"/>
    <property type="match status" value="1"/>
</dbReference>
<evidence type="ECO:0000256" key="3">
    <source>
        <dbReference type="ARBA" id="ARBA00022574"/>
    </source>
</evidence>
<evidence type="ECO:0000256" key="4">
    <source>
        <dbReference type="ARBA" id="ARBA00022692"/>
    </source>
</evidence>
<dbReference type="GO" id="GO:0015031">
    <property type="term" value="P:protein transport"/>
    <property type="evidence" value="ECO:0007669"/>
    <property type="project" value="UniProtKB-KW"/>
</dbReference>
<comment type="subcellular location">
    <subcellularLocation>
        <location evidence="1">Endoplasmic reticulum membrane</location>
        <topology evidence="1">Single-pass membrane protein</topology>
    </subcellularLocation>
</comment>
<dbReference type="Gene3D" id="2.130.10.10">
    <property type="entry name" value="YVTN repeat-like/Quinoprotein amine dehydrogenase"/>
    <property type="match status" value="1"/>
</dbReference>
<evidence type="ECO:0000256" key="10">
    <source>
        <dbReference type="ARBA" id="ARBA00023136"/>
    </source>
</evidence>